<accession>A0A0P8DEJ9</accession>
<evidence type="ECO:0000256" key="3">
    <source>
        <dbReference type="ARBA" id="ARBA00022989"/>
    </source>
</evidence>
<keyword evidence="2 5" id="KW-0812">Transmembrane</keyword>
<feature type="transmembrane region" description="Helical" evidence="5">
    <location>
        <begin position="141"/>
        <end position="162"/>
    </location>
</feature>
<proteinExistence type="predicted"/>
<organism evidence="7 8">
    <name type="scientific">Phormidesmis priestleyi Ana</name>
    <dbReference type="NCBI Taxonomy" id="1666911"/>
    <lineage>
        <taxon>Bacteria</taxon>
        <taxon>Bacillati</taxon>
        <taxon>Cyanobacteriota</taxon>
        <taxon>Cyanophyceae</taxon>
        <taxon>Leptolyngbyales</taxon>
        <taxon>Leptolyngbyaceae</taxon>
        <taxon>Phormidesmis</taxon>
    </lineage>
</organism>
<gene>
    <name evidence="7" type="primary">atpI</name>
    <name evidence="7" type="ORF">HLUCCA11_14195</name>
</gene>
<dbReference type="Proteomes" id="UP000050465">
    <property type="component" value="Unassembled WGS sequence"/>
</dbReference>
<dbReference type="EMBL" id="LJZR01000018">
    <property type="protein sequence ID" value="KPQ34660.1"/>
    <property type="molecule type" value="Genomic_DNA"/>
</dbReference>
<reference evidence="7 8" key="1">
    <citation type="submission" date="2015-09" db="EMBL/GenBank/DDBJ databases">
        <title>Identification and resolution of microdiversity through metagenomic sequencing of parallel consortia.</title>
        <authorList>
            <person name="Nelson W.C."/>
            <person name="Romine M.F."/>
            <person name="Lindemann S.R."/>
        </authorList>
    </citation>
    <scope>NUCLEOTIDE SEQUENCE [LARGE SCALE GENOMIC DNA]</scope>
    <source>
        <strain evidence="7">Ana</strain>
    </source>
</reference>
<comment type="caution">
    <text evidence="7">The sequence shown here is derived from an EMBL/GenBank/DDBJ whole genome shotgun (WGS) entry which is preliminary data.</text>
</comment>
<protein>
    <submittedName>
        <fullName evidence="7">F-type H+-transporting ATPase subunit AtpI</fullName>
    </submittedName>
</protein>
<evidence type="ECO:0000256" key="1">
    <source>
        <dbReference type="ARBA" id="ARBA00004141"/>
    </source>
</evidence>
<evidence type="ECO:0000256" key="5">
    <source>
        <dbReference type="SAM" id="Phobius"/>
    </source>
</evidence>
<dbReference type="AlphaFoldDB" id="A0A0P8DEJ9"/>
<dbReference type="InterPro" id="IPR056309">
    <property type="entry name" value="CGL160/ATPI_dom"/>
</dbReference>
<evidence type="ECO:0000313" key="7">
    <source>
        <dbReference type="EMBL" id="KPQ34660.1"/>
    </source>
</evidence>
<evidence type="ECO:0000313" key="8">
    <source>
        <dbReference type="Proteomes" id="UP000050465"/>
    </source>
</evidence>
<sequence>MTSAHSPTFHSSQPPEPLAAPVELAADQANLEPAQAGFVTSLQPPSESSMQEYYKLQQDLLGLTVAFSIVIFACVWWAYSLNTALNYLLGASTGVVYLRMLAKSVGNIGREAPKSSSGRLAILIGVLIVATQWQQLSVLPVFLGFLTYKGALITFVLWTAVLPKKKVAS</sequence>
<feature type="domain" description="CGL160/ATPI" evidence="6">
    <location>
        <begin position="47"/>
        <end position="152"/>
    </location>
</feature>
<evidence type="ECO:0000259" key="6">
    <source>
        <dbReference type="Pfam" id="PF24763"/>
    </source>
</evidence>
<evidence type="ECO:0000256" key="4">
    <source>
        <dbReference type="ARBA" id="ARBA00023136"/>
    </source>
</evidence>
<dbReference type="STRING" id="1666911.HLUCCA11_14195"/>
<name>A0A0P8DEJ9_9CYAN</name>
<evidence type="ECO:0000256" key="2">
    <source>
        <dbReference type="ARBA" id="ARBA00022692"/>
    </source>
</evidence>
<feature type="transmembrane region" description="Helical" evidence="5">
    <location>
        <begin position="85"/>
        <end position="105"/>
    </location>
</feature>
<dbReference type="GO" id="GO:0016020">
    <property type="term" value="C:membrane"/>
    <property type="evidence" value="ECO:0007669"/>
    <property type="project" value="UniProtKB-SubCell"/>
</dbReference>
<comment type="subcellular location">
    <subcellularLocation>
        <location evidence="1">Membrane</location>
        <topology evidence="1">Multi-pass membrane protein</topology>
    </subcellularLocation>
</comment>
<dbReference type="Pfam" id="PF24763">
    <property type="entry name" value="CGL160_C"/>
    <property type="match status" value="1"/>
</dbReference>
<feature type="transmembrane region" description="Helical" evidence="5">
    <location>
        <begin position="117"/>
        <end position="135"/>
    </location>
</feature>
<keyword evidence="3 5" id="KW-1133">Transmembrane helix</keyword>
<keyword evidence="4 5" id="KW-0472">Membrane</keyword>
<feature type="transmembrane region" description="Helical" evidence="5">
    <location>
        <begin position="60"/>
        <end position="79"/>
    </location>
</feature>
<dbReference type="PATRIC" id="fig|1666911.3.peg.87"/>